<sequence length="442" mass="50825">MRVYCLTRSERELKETAVARTIRNLDPQLHPFERAREYKRALNSAKIERALARPLVAAYEGHADGIYAMSVHPIRMAEVATASGDGEVRIWRLSQRSAGSGESLVQSRLGHAAPVCGLTATCDGRFLLSASQGDAVQSVVQLWRWPVADGASTWTPLCSYRRLRGGFGDVSASPSQGAVFTTGSEDGLIEVWDFHRSEPLTRFVSHAELPVAVRRLHYHPSEPALLGACLASRELAVYDTREKTMLTRYRLPMQCNDLSWNPMRPFQLAVACDNHDAYLFDIRRMDRPQQLYHGHVGPVLSICFAPTGHELCTGSYDNTVRIFDCRESKSRDVYFTKRMQHVFRVRYTSDARFILSASDDGDLRVWKTNAAEPLRQLLVREKRSLQYAQKLRERHRYLPPVRRILHSRFLPRYLHNATLQKREELKSRQRKETRRRLHTRRR</sequence>
<keyword evidence="4" id="KW-0677">Repeat</keyword>
<organism evidence="10 11">
    <name type="scientific">Cyanidioschyzon merolae (strain NIES-3377 / 10D)</name>
    <name type="common">Unicellular red alga</name>
    <dbReference type="NCBI Taxonomy" id="280699"/>
    <lineage>
        <taxon>Eukaryota</taxon>
        <taxon>Rhodophyta</taxon>
        <taxon>Bangiophyceae</taxon>
        <taxon>Cyanidiales</taxon>
        <taxon>Cyanidiaceae</taxon>
        <taxon>Cyanidioschyzon</taxon>
    </lineage>
</organism>
<dbReference type="InterPro" id="IPR001680">
    <property type="entry name" value="WD40_rpt"/>
</dbReference>
<evidence type="ECO:0000256" key="7">
    <source>
        <dbReference type="PROSITE-ProRule" id="PRU00221"/>
    </source>
</evidence>
<evidence type="ECO:0000256" key="5">
    <source>
        <dbReference type="ARBA" id="ARBA00023242"/>
    </source>
</evidence>
<dbReference type="OrthoDB" id="10249065at2759"/>
<dbReference type="InterPro" id="IPR020472">
    <property type="entry name" value="WD40_PAC1"/>
</dbReference>
<dbReference type="InterPro" id="IPR051733">
    <property type="entry name" value="WD_repeat_DCAF13/WDSOF1"/>
</dbReference>
<dbReference type="RefSeq" id="XP_005536304.1">
    <property type="nucleotide sequence ID" value="XM_005536247.1"/>
</dbReference>
<feature type="compositionally biased region" description="Basic residues" evidence="8">
    <location>
        <begin position="428"/>
        <end position="442"/>
    </location>
</feature>
<dbReference type="AlphaFoldDB" id="M1VGX4"/>
<accession>M1VGX4</accession>
<keyword evidence="5" id="KW-0539">Nucleus</keyword>
<dbReference type="Proteomes" id="UP000007014">
    <property type="component" value="Chromosome 9"/>
</dbReference>
<gene>
    <name evidence="10" type="ORF">CYME_CMI132C</name>
</gene>
<feature type="repeat" description="WD" evidence="7">
    <location>
        <begin position="335"/>
        <end position="376"/>
    </location>
</feature>
<dbReference type="PRINTS" id="PR00320">
    <property type="entry name" value="GPROTEINBRPT"/>
</dbReference>
<evidence type="ECO:0000313" key="10">
    <source>
        <dbReference type="EMBL" id="BAM80018.1"/>
    </source>
</evidence>
<dbReference type="PROSITE" id="PS50082">
    <property type="entry name" value="WD_REPEATS_2"/>
    <property type="match status" value="4"/>
</dbReference>
<feature type="domain" description="Sof1-like protein" evidence="9">
    <location>
        <begin position="369"/>
        <end position="440"/>
    </location>
</feature>
<dbReference type="OMA" id="EDHNAYI"/>
<name>M1VGX4_CYAM1</name>
<dbReference type="GeneID" id="16993759"/>
<feature type="repeat" description="WD" evidence="7">
    <location>
        <begin position="292"/>
        <end position="333"/>
    </location>
</feature>
<dbReference type="KEGG" id="cme:CYME_CMI132C"/>
<dbReference type="PANTHER" id="PTHR22851">
    <property type="entry name" value="U3 SMALL NUCLEOLAR RNA U3 SNORNA ASSOCIATED PROTEIN"/>
    <property type="match status" value="1"/>
</dbReference>
<evidence type="ECO:0000256" key="4">
    <source>
        <dbReference type="ARBA" id="ARBA00022737"/>
    </source>
</evidence>
<protein>
    <submittedName>
        <fullName evidence="10">U3 snoRNP component Sof1p</fullName>
    </submittedName>
</protein>
<dbReference type="Gene3D" id="2.130.10.10">
    <property type="entry name" value="YVTN repeat-like/Quinoprotein amine dehydrogenase"/>
    <property type="match status" value="2"/>
</dbReference>
<dbReference type="Gramene" id="CMI132CT">
    <property type="protein sequence ID" value="CMI132CT"/>
    <property type="gene ID" value="CMI132C"/>
</dbReference>
<dbReference type="SMART" id="SM00320">
    <property type="entry name" value="WD40"/>
    <property type="match status" value="7"/>
</dbReference>
<keyword evidence="3 7" id="KW-0853">WD repeat</keyword>
<dbReference type="EMBL" id="AP006491">
    <property type="protein sequence ID" value="BAM80018.1"/>
    <property type="molecule type" value="Genomic_DNA"/>
</dbReference>
<reference evidence="10 11" key="2">
    <citation type="journal article" date="2007" name="BMC Biol.">
        <title>A 100%-complete sequence reveals unusually simple genomic features in the hot-spring red alga Cyanidioschyzon merolae.</title>
        <authorList>
            <person name="Nozaki H."/>
            <person name="Takano H."/>
            <person name="Misumi O."/>
            <person name="Terasawa K."/>
            <person name="Matsuzaki M."/>
            <person name="Maruyama S."/>
            <person name="Nishida K."/>
            <person name="Yagisawa F."/>
            <person name="Yoshida Y."/>
            <person name="Fujiwara T."/>
            <person name="Takio S."/>
            <person name="Tamura K."/>
            <person name="Chung S.J."/>
            <person name="Nakamura S."/>
            <person name="Kuroiwa H."/>
            <person name="Tanaka K."/>
            <person name="Sato N."/>
            <person name="Kuroiwa T."/>
        </authorList>
    </citation>
    <scope>NUCLEOTIDE SEQUENCE [LARGE SCALE GENOMIC DNA]</scope>
    <source>
        <strain evidence="10 11">10D</strain>
    </source>
</reference>
<evidence type="ECO:0000256" key="2">
    <source>
        <dbReference type="ARBA" id="ARBA00005649"/>
    </source>
</evidence>
<feature type="repeat" description="WD" evidence="7">
    <location>
        <begin position="170"/>
        <end position="202"/>
    </location>
</feature>
<evidence type="ECO:0000256" key="3">
    <source>
        <dbReference type="ARBA" id="ARBA00022574"/>
    </source>
</evidence>
<dbReference type="GO" id="GO:0000462">
    <property type="term" value="P:maturation of SSU-rRNA from tricistronic rRNA transcript (SSU-rRNA, 5.8S rRNA, LSU-rRNA)"/>
    <property type="evidence" value="ECO:0007669"/>
    <property type="project" value="TreeGrafter"/>
</dbReference>
<dbReference type="PANTHER" id="PTHR22851:SF0">
    <property type="entry name" value="DDB1- AND CUL4-ASSOCIATED FACTOR 13"/>
    <property type="match status" value="1"/>
</dbReference>
<dbReference type="GO" id="GO:0032040">
    <property type="term" value="C:small-subunit processome"/>
    <property type="evidence" value="ECO:0007669"/>
    <property type="project" value="TreeGrafter"/>
</dbReference>
<evidence type="ECO:0000256" key="1">
    <source>
        <dbReference type="ARBA" id="ARBA00004604"/>
    </source>
</evidence>
<dbReference type="Pfam" id="PF04158">
    <property type="entry name" value="Sof1"/>
    <property type="match status" value="1"/>
</dbReference>
<proteinExistence type="inferred from homology"/>
<dbReference type="InterPro" id="IPR007287">
    <property type="entry name" value="Sof1"/>
</dbReference>
<evidence type="ECO:0000313" key="11">
    <source>
        <dbReference type="Proteomes" id="UP000007014"/>
    </source>
</evidence>
<dbReference type="PROSITE" id="PS50294">
    <property type="entry name" value="WD_REPEATS_REGION"/>
    <property type="match status" value="3"/>
</dbReference>
<dbReference type="InterPro" id="IPR036322">
    <property type="entry name" value="WD40_repeat_dom_sf"/>
</dbReference>
<comment type="similarity">
    <text evidence="2">Belongs to the WD repeat DCAF13/WDSOF1 family.</text>
</comment>
<evidence type="ECO:0000259" key="9">
    <source>
        <dbReference type="Pfam" id="PF04158"/>
    </source>
</evidence>
<dbReference type="SUPFAM" id="SSF50978">
    <property type="entry name" value="WD40 repeat-like"/>
    <property type="match status" value="1"/>
</dbReference>
<dbReference type="STRING" id="280699.M1VGX4"/>
<comment type="subcellular location">
    <subcellularLocation>
        <location evidence="1">Nucleus</location>
        <location evidence="1">Nucleolus</location>
    </subcellularLocation>
</comment>
<feature type="repeat" description="WD" evidence="7">
    <location>
        <begin position="59"/>
        <end position="94"/>
    </location>
</feature>
<evidence type="ECO:0000256" key="6">
    <source>
        <dbReference type="ARBA" id="ARBA00023274"/>
    </source>
</evidence>
<feature type="region of interest" description="Disordered" evidence="8">
    <location>
        <begin position="423"/>
        <end position="442"/>
    </location>
</feature>
<keyword evidence="6" id="KW-0687">Ribonucleoprotein</keyword>
<dbReference type="eggNOG" id="KOG0268">
    <property type="taxonomic scope" value="Eukaryota"/>
</dbReference>
<reference evidence="10 11" key="1">
    <citation type="journal article" date="2004" name="Nature">
        <title>Genome sequence of the ultrasmall unicellular red alga Cyanidioschyzon merolae 10D.</title>
        <authorList>
            <person name="Matsuzaki M."/>
            <person name="Misumi O."/>
            <person name="Shin-i T."/>
            <person name="Maruyama S."/>
            <person name="Takahara M."/>
            <person name="Miyagishima S."/>
            <person name="Mori T."/>
            <person name="Nishida K."/>
            <person name="Yagisawa F."/>
            <person name="Nishida K."/>
            <person name="Yoshida Y."/>
            <person name="Nishimura Y."/>
            <person name="Nakao S."/>
            <person name="Kobayashi T."/>
            <person name="Momoyama Y."/>
            <person name="Higashiyama T."/>
            <person name="Minoda A."/>
            <person name="Sano M."/>
            <person name="Nomoto H."/>
            <person name="Oishi K."/>
            <person name="Hayashi H."/>
            <person name="Ohta F."/>
            <person name="Nishizaka S."/>
            <person name="Haga S."/>
            <person name="Miura S."/>
            <person name="Morishita T."/>
            <person name="Kabeya Y."/>
            <person name="Terasawa K."/>
            <person name="Suzuki Y."/>
            <person name="Ishii Y."/>
            <person name="Asakawa S."/>
            <person name="Takano H."/>
            <person name="Ohta N."/>
            <person name="Kuroiwa H."/>
            <person name="Tanaka K."/>
            <person name="Shimizu N."/>
            <person name="Sugano S."/>
            <person name="Sato N."/>
            <person name="Nozaki H."/>
            <person name="Ogasawara N."/>
            <person name="Kohara Y."/>
            <person name="Kuroiwa T."/>
        </authorList>
    </citation>
    <scope>NUCLEOTIDE SEQUENCE [LARGE SCALE GENOMIC DNA]</scope>
    <source>
        <strain evidence="10 11">10D</strain>
    </source>
</reference>
<dbReference type="HOGENOM" id="CLU_033999_0_0_1"/>
<dbReference type="Pfam" id="PF00400">
    <property type="entry name" value="WD40"/>
    <property type="match status" value="3"/>
</dbReference>
<evidence type="ECO:0000256" key="8">
    <source>
        <dbReference type="SAM" id="MobiDB-lite"/>
    </source>
</evidence>
<keyword evidence="11" id="KW-1185">Reference proteome</keyword>
<dbReference type="InterPro" id="IPR015943">
    <property type="entry name" value="WD40/YVTN_repeat-like_dom_sf"/>
</dbReference>